<proteinExistence type="predicted"/>
<gene>
    <name evidence="2" type="ORF">VOLCADRAFT_87751</name>
</gene>
<feature type="region of interest" description="Disordered" evidence="1">
    <location>
        <begin position="111"/>
        <end position="130"/>
    </location>
</feature>
<keyword evidence="3" id="KW-1185">Reference proteome</keyword>
<dbReference type="AlphaFoldDB" id="D8TM55"/>
<evidence type="ECO:0000256" key="1">
    <source>
        <dbReference type="SAM" id="MobiDB-lite"/>
    </source>
</evidence>
<dbReference type="KEGG" id="vcn:VOLCADRAFT_87751"/>
<dbReference type="Proteomes" id="UP000001058">
    <property type="component" value="Unassembled WGS sequence"/>
</dbReference>
<protein>
    <submittedName>
        <fullName evidence="2">Uncharacterized protein</fullName>
    </submittedName>
</protein>
<dbReference type="PANTHER" id="PTHR33667">
    <property type="entry name" value="SI:DKEY-57N24.6"/>
    <property type="match status" value="1"/>
</dbReference>
<dbReference type="RefSeq" id="XP_002947536.1">
    <property type="nucleotide sequence ID" value="XM_002947490.1"/>
</dbReference>
<dbReference type="OrthoDB" id="188352at2759"/>
<dbReference type="eggNOG" id="KOG3544">
    <property type="taxonomic scope" value="Eukaryota"/>
</dbReference>
<accession>D8TM55</accession>
<feature type="compositionally biased region" description="Gly residues" evidence="1">
    <location>
        <begin position="180"/>
        <end position="191"/>
    </location>
</feature>
<reference evidence="2 3" key="1">
    <citation type="journal article" date="2010" name="Science">
        <title>Genomic analysis of organismal complexity in the multicellular green alga Volvox carteri.</title>
        <authorList>
            <person name="Prochnik S.E."/>
            <person name="Umen J."/>
            <person name="Nedelcu A.M."/>
            <person name="Hallmann A."/>
            <person name="Miller S.M."/>
            <person name="Nishii I."/>
            <person name="Ferris P."/>
            <person name="Kuo A."/>
            <person name="Mitros T."/>
            <person name="Fritz-Laylin L.K."/>
            <person name="Hellsten U."/>
            <person name="Chapman J."/>
            <person name="Simakov O."/>
            <person name="Rensing S.A."/>
            <person name="Terry A."/>
            <person name="Pangilinan J."/>
            <person name="Kapitonov V."/>
            <person name="Jurka J."/>
            <person name="Salamov A."/>
            <person name="Shapiro H."/>
            <person name="Schmutz J."/>
            <person name="Grimwood J."/>
            <person name="Lindquist E."/>
            <person name="Lucas S."/>
            <person name="Grigoriev I.V."/>
            <person name="Schmitt R."/>
            <person name="Kirk D."/>
            <person name="Rokhsar D.S."/>
        </authorList>
    </citation>
    <scope>NUCLEOTIDE SEQUENCE [LARGE SCALE GENOMIC DNA]</scope>
    <source>
        <strain evidence="3">f. Nagariensis / Eve</strain>
    </source>
</reference>
<name>D8TM55_VOLCA</name>
<sequence>MTQQDVDALVRAAQAIQHEPIPGTVGRQDALCRGWYPHPSPFKWPTPRTRAEYIQHPKKPSQFRITSTGRRFTPDSRLRCVGEDLLAAWRADAEEWRRRLVVADPVMRTTLPQKPAKPAQTDRLAPLLHGDPIKKGFKISHAPPAPINSQLAIPWTDPHAPQTTTTTNNNNSSSSTSNTGRGGGGGSGSGGKVDKAKLAALGNKDFRNTNAKPKIALHKLPYNQSWNASVHDKYYEGS</sequence>
<dbReference type="InParanoid" id="D8TM55"/>
<evidence type="ECO:0000313" key="2">
    <source>
        <dbReference type="EMBL" id="EFJ51584.1"/>
    </source>
</evidence>
<feature type="compositionally biased region" description="Low complexity" evidence="1">
    <location>
        <begin position="163"/>
        <end position="179"/>
    </location>
</feature>
<evidence type="ECO:0000313" key="3">
    <source>
        <dbReference type="Proteomes" id="UP000001058"/>
    </source>
</evidence>
<dbReference type="STRING" id="3068.D8TM55"/>
<dbReference type="GeneID" id="9620499"/>
<dbReference type="PANTHER" id="PTHR33667:SF7">
    <property type="entry name" value="RIKEN CDNA 1810020O05 GENE"/>
    <property type="match status" value="1"/>
</dbReference>
<organism evidence="3">
    <name type="scientific">Volvox carteri f. nagariensis</name>
    <dbReference type="NCBI Taxonomy" id="3068"/>
    <lineage>
        <taxon>Eukaryota</taxon>
        <taxon>Viridiplantae</taxon>
        <taxon>Chlorophyta</taxon>
        <taxon>core chlorophytes</taxon>
        <taxon>Chlorophyceae</taxon>
        <taxon>CS clade</taxon>
        <taxon>Chlamydomonadales</taxon>
        <taxon>Volvocaceae</taxon>
        <taxon>Volvox</taxon>
    </lineage>
</organism>
<dbReference type="EMBL" id="GL378327">
    <property type="protein sequence ID" value="EFJ51584.1"/>
    <property type="molecule type" value="Genomic_DNA"/>
</dbReference>
<feature type="region of interest" description="Disordered" evidence="1">
    <location>
        <begin position="135"/>
        <end position="222"/>
    </location>
</feature>